<sequence>MLAWHLWLIAALVLLLAELLGTGFFAFAMGLAALVAMTAALLDVGATGQWFAFAIATGVLAPLLKKAFRELAPSRRQSGLAGESRHQTGTLVRHHSGELRLKLEGDVFMVRGLPGTELKEGEEVEIVRFDGITAIVKQPE</sequence>
<protein>
    <submittedName>
        <fullName evidence="7">NfeD family protein</fullName>
    </submittedName>
</protein>
<keyword evidence="8" id="KW-1185">Reference proteome</keyword>
<evidence type="ECO:0000256" key="2">
    <source>
        <dbReference type="ARBA" id="ARBA00022692"/>
    </source>
</evidence>
<dbReference type="InterPro" id="IPR052165">
    <property type="entry name" value="Membrane_assoc_protease"/>
</dbReference>
<dbReference type="RefSeq" id="WP_306763452.1">
    <property type="nucleotide sequence ID" value="NZ_CP118224.1"/>
</dbReference>
<dbReference type="AlphaFoldDB" id="A0AA50QDE7"/>
<dbReference type="KEGG" id="ope:PU634_07615"/>
<reference evidence="7 8" key="1">
    <citation type="submission" date="2023-02" db="EMBL/GenBank/DDBJ databases">
        <title>Complete genome sequence of a novel bacterium Oceanimonas sp. NTOU-MSR1 isolated from marine coast sediment.</title>
        <authorList>
            <person name="Yang H.-T."/>
            <person name="Chen Y.-L."/>
            <person name="Ho Y.-N."/>
        </authorList>
    </citation>
    <scope>NUCLEOTIDE SEQUENCE [LARGE SCALE GENOMIC DNA]</scope>
    <source>
        <strain evidence="7 8">NTOU-MSR1</strain>
    </source>
</reference>
<dbReference type="InterPro" id="IPR012340">
    <property type="entry name" value="NA-bd_OB-fold"/>
</dbReference>
<dbReference type="SUPFAM" id="SSF141322">
    <property type="entry name" value="NfeD domain-like"/>
    <property type="match status" value="1"/>
</dbReference>
<keyword evidence="2 5" id="KW-0812">Transmembrane</keyword>
<dbReference type="PANTHER" id="PTHR33507">
    <property type="entry name" value="INNER MEMBRANE PROTEIN YBBJ"/>
    <property type="match status" value="1"/>
</dbReference>
<dbReference type="EMBL" id="CP118224">
    <property type="protein sequence ID" value="WMC12217.1"/>
    <property type="molecule type" value="Genomic_DNA"/>
</dbReference>
<evidence type="ECO:0000256" key="1">
    <source>
        <dbReference type="ARBA" id="ARBA00004141"/>
    </source>
</evidence>
<keyword evidence="4 5" id="KW-0472">Membrane</keyword>
<feature type="transmembrane region" description="Helical" evidence="5">
    <location>
        <begin position="50"/>
        <end position="68"/>
    </location>
</feature>
<dbReference type="GO" id="GO:0005886">
    <property type="term" value="C:plasma membrane"/>
    <property type="evidence" value="ECO:0007669"/>
    <property type="project" value="TreeGrafter"/>
</dbReference>
<proteinExistence type="predicted"/>
<evidence type="ECO:0000256" key="5">
    <source>
        <dbReference type="SAM" id="Phobius"/>
    </source>
</evidence>
<evidence type="ECO:0000256" key="3">
    <source>
        <dbReference type="ARBA" id="ARBA00022989"/>
    </source>
</evidence>
<dbReference type="PANTHER" id="PTHR33507:SF3">
    <property type="entry name" value="INNER MEMBRANE PROTEIN YBBJ"/>
    <property type="match status" value="1"/>
</dbReference>
<evidence type="ECO:0000256" key="4">
    <source>
        <dbReference type="ARBA" id="ARBA00023136"/>
    </source>
</evidence>
<evidence type="ECO:0000313" key="8">
    <source>
        <dbReference type="Proteomes" id="UP001223802"/>
    </source>
</evidence>
<dbReference type="Pfam" id="PF01957">
    <property type="entry name" value="NfeD"/>
    <property type="match status" value="1"/>
</dbReference>
<keyword evidence="3 5" id="KW-1133">Transmembrane helix</keyword>
<feature type="domain" description="NfeD-like C-terminal" evidence="6">
    <location>
        <begin position="87"/>
        <end position="137"/>
    </location>
</feature>
<accession>A0AA50QDE7</accession>
<name>A0AA50QDE7_9GAMM</name>
<evidence type="ECO:0000259" key="6">
    <source>
        <dbReference type="Pfam" id="PF01957"/>
    </source>
</evidence>
<comment type="subcellular location">
    <subcellularLocation>
        <location evidence="1">Membrane</location>
        <topology evidence="1">Multi-pass membrane protein</topology>
    </subcellularLocation>
</comment>
<dbReference type="Proteomes" id="UP001223802">
    <property type="component" value="Chromosome"/>
</dbReference>
<gene>
    <name evidence="7" type="ORF">PU634_07615</name>
</gene>
<dbReference type="Gene3D" id="2.40.50.140">
    <property type="entry name" value="Nucleic acid-binding proteins"/>
    <property type="match status" value="1"/>
</dbReference>
<evidence type="ECO:0000313" key="7">
    <source>
        <dbReference type="EMBL" id="WMC12217.1"/>
    </source>
</evidence>
<organism evidence="7 8">
    <name type="scientific">Oceanimonas pelagia</name>
    <dbReference type="NCBI Taxonomy" id="3028314"/>
    <lineage>
        <taxon>Bacteria</taxon>
        <taxon>Pseudomonadati</taxon>
        <taxon>Pseudomonadota</taxon>
        <taxon>Gammaproteobacteria</taxon>
        <taxon>Aeromonadales</taxon>
        <taxon>Aeromonadaceae</taxon>
        <taxon>Oceanimonas</taxon>
    </lineage>
</organism>
<dbReference type="InterPro" id="IPR002810">
    <property type="entry name" value="NfeD-like_C"/>
</dbReference>